<dbReference type="AlphaFoldDB" id="A0A8S1YRQ8"/>
<gene>
    <name evidence="1" type="ORF">POCTA_138.1.T2410004</name>
</gene>
<dbReference type="Proteomes" id="UP000683925">
    <property type="component" value="Unassembled WGS sequence"/>
</dbReference>
<protein>
    <submittedName>
        <fullName evidence="1">Uncharacterized protein</fullName>
    </submittedName>
</protein>
<dbReference type="EMBL" id="CAJJDP010000245">
    <property type="protein sequence ID" value="CAD8215392.1"/>
    <property type="molecule type" value="Genomic_DNA"/>
</dbReference>
<evidence type="ECO:0000313" key="1">
    <source>
        <dbReference type="EMBL" id="CAD8215392.1"/>
    </source>
</evidence>
<keyword evidence="2" id="KW-1185">Reference proteome</keyword>
<proteinExistence type="predicted"/>
<reference evidence="1" key="1">
    <citation type="submission" date="2021-01" db="EMBL/GenBank/DDBJ databases">
        <authorList>
            <consortium name="Genoscope - CEA"/>
            <person name="William W."/>
        </authorList>
    </citation>
    <scope>NUCLEOTIDE SEQUENCE</scope>
</reference>
<sequence>MISEIAISIFKNATQYLLISARDVRAGVLLRKQNQLHDLKQTACQFVGTSIAVHCFKFDGGKSWQSDVGQPQADFITSQGFQILHPQNYVGSYYIGILKRTEQILFNRRGNIRLIVDTIQYDHDQKFVNRDLKLKNKLNHQQNRFLKQL</sequence>
<comment type="caution">
    <text evidence="1">The sequence shown here is derived from an EMBL/GenBank/DDBJ whole genome shotgun (WGS) entry which is preliminary data.</text>
</comment>
<accession>A0A8S1YRQ8</accession>
<organism evidence="1 2">
    <name type="scientific">Paramecium octaurelia</name>
    <dbReference type="NCBI Taxonomy" id="43137"/>
    <lineage>
        <taxon>Eukaryota</taxon>
        <taxon>Sar</taxon>
        <taxon>Alveolata</taxon>
        <taxon>Ciliophora</taxon>
        <taxon>Intramacronucleata</taxon>
        <taxon>Oligohymenophorea</taxon>
        <taxon>Peniculida</taxon>
        <taxon>Parameciidae</taxon>
        <taxon>Paramecium</taxon>
    </lineage>
</organism>
<evidence type="ECO:0000313" key="2">
    <source>
        <dbReference type="Proteomes" id="UP000683925"/>
    </source>
</evidence>
<name>A0A8S1YRQ8_PAROT</name>